<dbReference type="OMA" id="VYHEPNS"/>
<dbReference type="dictyBase" id="DDB_G0276679"/>
<dbReference type="eggNOG" id="ENOG502RI8K">
    <property type="taxonomic scope" value="Eukaryota"/>
</dbReference>
<gene>
    <name evidence="1" type="ORF">DDB_G0276679</name>
</gene>
<dbReference type="VEuPathDB" id="AmoebaDB:DDB_G0276679"/>
<comment type="caution">
    <text evidence="1">The sequence shown here is derived from an EMBL/GenBank/DDBJ whole genome shotgun (WGS) entry which is preliminary data.</text>
</comment>
<name>Q551B0_DICDI</name>
<dbReference type="KEGG" id="ddi:DDB_G0276679"/>
<dbReference type="HOGENOM" id="CLU_2089353_0_0_1"/>
<keyword evidence="2" id="KW-1185">Reference proteome</keyword>
<evidence type="ECO:0008006" key="3">
    <source>
        <dbReference type="Google" id="ProtNLM"/>
    </source>
</evidence>
<dbReference type="RefSeq" id="XP_643028.1">
    <property type="nucleotide sequence ID" value="XM_637936.1"/>
</dbReference>
<protein>
    <recommendedName>
        <fullName evidence="3">Abnormal spindle-like microcephaly-associated protein ASH domain-containing protein</fullName>
    </recommendedName>
</protein>
<accession>Q551B0</accession>
<dbReference type="FunCoup" id="Q551B0">
    <property type="interactions" value="131"/>
</dbReference>
<reference evidence="1 2" key="1">
    <citation type="journal article" date="2005" name="Nature">
        <title>The genome of the social amoeba Dictyostelium discoideum.</title>
        <authorList>
            <consortium name="The Dictyostelium discoideum Sequencing Consortium"/>
            <person name="Eichinger L."/>
            <person name="Pachebat J.A."/>
            <person name="Glockner G."/>
            <person name="Rajandream M.A."/>
            <person name="Sucgang R."/>
            <person name="Berriman M."/>
            <person name="Song J."/>
            <person name="Olsen R."/>
            <person name="Szafranski K."/>
            <person name="Xu Q."/>
            <person name="Tunggal B."/>
            <person name="Kummerfeld S."/>
            <person name="Madera M."/>
            <person name="Konfortov B.A."/>
            <person name="Rivero F."/>
            <person name="Bankier A.T."/>
            <person name="Lehmann R."/>
            <person name="Hamlin N."/>
            <person name="Davies R."/>
            <person name="Gaudet P."/>
            <person name="Fey P."/>
            <person name="Pilcher K."/>
            <person name="Chen G."/>
            <person name="Saunders D."/>
            <person name="Sodergren E."/>
            <person name="Davis P."/>
            <person name="Kerhornou A."/>
            <person name="Nie X."/>
            <person name="Hall N."/>
            <person name="Anjard C."/>
            <person name="Hemphill L."/>
            <person name="Bason N."/>
            <person name="Farbrother P."/>
            <person name="Desany B."/>
            <person name="Just E."/>
            <person name="Morio T."/>
            <person name="Rost R."/>
            <person name="Churcher C."/>
            <person name="Cooper J."/>
            <person name="Haydock S."/>
            <person name="van Driessche N."/>
            <person name="Cronin A."/>
            <person name="Goodhead I."/>
            <person name="Muzny D."/>
            <person name="Mourier T."/>
            <person name="Pain A."/>
            <person name="Lu M."/>
            <person name="Harper D."/>
            <person name="Lindsay R."/>
            <person name="Hauser H."/>
            <person name="James K."/>
            <person name="Quiles M."/>
            <person name="Madan Babu M."/>
            <person name="Saito T."/>
            <person name="Buchrieser C."/>
            <person name="Wardroper A."/>
            <person name="Felder M."/>
            <person name="Thangavelu M."/>
            <person name="Johnson D."/>
            <person name="Knights A."/>
            <person name="Loulseged H."/>
            <person name="Mungall K."/>
            <person name="Oliver K."/>
            <person name="Price C."/>
            <person name="Quail M.A."/>
            <person name="Urushihara H."/>
            <person name="Hernandez J."/>
            <person name="Rabbinowitsch E."/>
            <person name="Steffen D."/>
            <person name="Sanders M."/>
            <person name="Ma J."/>
            <person name="Kohara Y."/>
            <person name="Sharp S."/>
            <person name="Simmonds M."/>
            <person name="Spiegler S."/>
            <person name="Tivey A."/>
            <person name="Sugano S."/>
            <person name="White B."/>
            <person name="Walker D."/>
            <person name="Woodward J."/>
            <person name="Winckler T."/>
            <person name="Tanaka Y."/>
            <person name="Shaulsky G."/>
            <person name="Schleicher M."/>
            <person name="Weinstock G."/>
            <person name="Rosenthal A."/>
            <person name="Cox E.C."/>
            <person name="Chisholm R.L."/>
            <person name="Gibbs R."/>
            <person name="Loomis W.F."/>
            <person name="Platzer M."/>
            <person name="Kay R.R."/>
            <person name="Williams J."/>
            <person name="Dear P.H."/>
            <person name="Noegel A.A."/>
            <person name="Barrell B."/>
            <person name="Kuspa A."/>
        </authorList>
    </citation>
    <scope>NUCLEOTIDE SEQUENCE [LARGE SCALE GENOMIC DNA]</scope>
    <source>
        <strain evidence="1 2">AX4</strain>
    </source>
</reference>
<dbReference type="PaxDb" id="44689-DDB0202948"/>
<dbReference type="AlphaFoldDB" id="Q551B0"/>
<evidence type="ECO:0000313" key="2">
    <source>
        <dbReference type="Proteomes" id="UP000002195"/>
    </source>
</evidence>
<dbReference type="GeneID" id="8620632"/>
<evidence type="ECO:0000313" key="1">
    <source>
        <dbReference type="EMBL" id="EAL69097.1"/>
    </source>
</evidence>
<proteinExistence type="predicted"/>
<dbReference type="EMBL" id="AAFI02000018">
    <property type="protein sequence ID" value="EAL69097.1"/>
    <property type="molecule type" value="Genomic_DNA"/>
</dbReference>
<sequence length="117" mass="13088">MENSLIQAEPTKLNFSQNNNKANITITNNGLDLVDLELQIKGDCGSFKIPYLRGDQNICETSKPGTIPLSPQEHQLFYIYYEPTSTPLSSTQAELELKYKDSISRKPISISIPLIIS</sequence>
<dbReference type="Proteomes" id="UP000002195">
    <property type="component" value="Unassembled WGS sequence"/>
</dbReference>
<dbReference type="InParanoid" id="Q551B0"/>
<organism evidence="1 2">
    <name type="scientific">Dictyostelium discoideum</name>
    <name type="common">Social amoeba</name>
    <dbReference type="NCBI Taxonomy" id="44689"/>
    <lineage>
        <taxon>Eukaryota</taxon>
        <taxon>Amoebozoa</taxon>
        <taxon>Evosea</taxon>
        <taxon>Eumycetozoa</taxon>
        <taxon>Dictyostelia</taxon>
        <taxon>Dictyosteliales</taxon>
        <taxon>Dictyosteliaceae</taxon>
        <taxon>Dictyostelium</taxon>
    </lineage>
</organism>